<comment type="similarity">
    <text evidence="1">Belongs to the LysR transcriptional regulatory family.</text>
</comment>
<dbReference type="Gene3D" id="3.40.190.290">
    <property type="match status" value="1"/>
</dbReference>
<dbReference type="RefSeq" id="WP_376848057.1">
    <property type="nucleotide sequence ID" value="NZ_JBHSMF010000002.1"/>
</dbReference>
<reference evidence="7" key="1">
    <citation type="journal article" date="2019" name="Int. J. Syst. Evol. Microbiol.">
        <title>The Global Catalogue of Microorganisms (GCM) 10K type strain sequencing project: providing services to taxonomists for standard genome sequencing and annotation.</title>
        <authorList>
            <consortium name="The Broad Institute Genomics Platform"/>
            <consortium name="The Broad Institute Genome Sequencing Center for Infectious Disease"/>
            <person name="Wu L."/>
            <person name="Ma J."/>
        </authorList>
    </citation>
    <scope>NUCLEOTIDE SEQUENCE [LARGE SCALE GENOMIC DNA]</scope>
    <source>
        <strain evidence="7">CCUG 57401</strain>
    </source>
</reference>
<keyword evidence="2" id="KW-0805">Transcription regulation</keyword>
<evidence type="ECO:0000313" key="7">
    <source>
        <dbReference type="Proteomes" id="UP001596037"/>
    </source>
</evidence>
<keyword evidence="7" id="KW-1185">Reference proteome</keyword>
<evidence type="ECO:0000259" key="5">
    <source>
        <dbReference type="PROSITE" id="PS50931"/>
    </source>
</evidence>
<dbReference type="Pfam" id="PF03466">
    <property type="entry name" value="LysR_substrate"/>
    <property type="match status" value="1"/>
</dbReference>
<dbReference type="PROSITE" id="PS50931">
    <property type="entry name" value="HTH_LYSR"/>
    <property type="match status" value="1"/>
</dbReference>
<dbReference type="EMBL" id="JBHSMF010000002">
    <property type="protein sequence ID" value="MFC5496023.1"/>
    <property type="molecule type" value="Genomic_DNA"/>
</dbReference>
<evidence type="ECO:0000256" key="4">
    <source>
        <dbReference type="ARBA" id="ARBA00023163"/>
    </source>
</evidence>
<name>A0ABW0N851_9BURK</name>
<dbReference type="CDD" id="cd08422">
    <property type="entry name" value="PBP2_CrgA_like"/>
    <property type="match status" value="1"/>
</dbReference>
<proteinExistence type="inferred from homology"/>
<dbReference type="SUPFAM" id="SSF53850">
    <property type="entry name" value="Periplasmic binding protein-like II"/>
    <property type="match status" value="1"/>
</dbReference>
<dbReference type="Gene3D" id="1.10.10.10">
    <property type="entry name" value="Winged helix-like DNA-binding domain superfamily/Winged helix DNA-binding domain"/>
    <property type="match status" value="1"/>
</dbReference>
<dbReference type="PANTHER" id="PTHR30537:SF5">
    <property type="entry name" value="HTH-TYPE TRANSCRIPTIONAL ACTIVATOR TTDR-RELATED"/>
    <property type="match status" value="1"/>
</dbReference>
<evidence type="ECO:0000313" key="6">
    <source>
        <dbReference type="EMBL" id="MFC5496023.1"/>
    </source>
</evidence>
<sequence>MDRLQSMRVFQAVVDEGGFAAAARKLDLAPAVVTRLVTDLEQHLGVRLLQRTTRRLSLTDAGQAYLARLRSILGDIDEAHGAAQSHTHQMAGTLRILAPPVAAAHMVAPLVAGFRRLHPGVTFDIDVDDSPHPAVHEYDLAVLSGAVQVDADVIVRTIILSQAVFCASPAYLRRNGTPKQPQDLLQHQCLRLRTRGARLRPMTLIDPSRDDLAIELDLPAVMTANHTDTLLRAALDGAGISSQPVDLLAPLLKTGQLRRVLAPWITNRLSMVAALPSRKFMPLRTRAFVDYLVEQTRLAVAGLGRNAPPAPGGE</sequence>
<organism evidence="6 7">
    <name type="scientific">Caenimonas terrae</name>
    <dbReference type="NCBI Taxonomy" id="696074"/>
    <lineage>
        <taxon>Bacteria</taxon>
        <taxon>Pseudomonadati</taxon>
        <taxon>Pseudomonadota</taxon>
        <taxon>Betaproteobacteria</taxon>
        <taxon>Burkholderiales</taxon>
        <taxon>Comamonadaceae</taxon>
        <taxon>Caenimonas</taxon>
    </lineage>
</organism>
<dbReference type="InterPro" id="IPR058163">
    <property type="entry name" value="LysR-type_TF_proteobact-type"/>
</dbReference>
<gene>
    <name evidence="6" type="ORF">ACFPOE_00625</name>
</gene>
<dbReference type="InterPro" id="IPR000847">
    <property type="entry name" value="LysR_HTH_N"/>
</dbReference>
<keyword evidence="4" id="KW-0804">Transcription</keyword>
<evidence type="ECO:0000256" key="3">
    <source>
        <dbReference type="ARBA" id="ARBA00023125"/>
    </source>
</evidence>
<keyword evidence="3" id="KW-0238">DNA-binding</keyword>
<evidence type="ECO:0000256" key="2">
    <source>
        <dbReference type="ARBA" id="ARBA00023015"/>
    </source>
</evidence>
<dbReference type="PANTHER" id="PTHR30537">
    <property type="entry name" value="HTH-TYPE TRANSCRIPTIONAL REGULATOR"/>
    <property type="match status" value="1"/>
</dbReference>
<feature type="domain" description="HTH lysR-type" evidence="5">
    <location>
        <begin position="1"/>
        <end position="59"/>
    </location>
</feature>
<dbReference type="InterPro" id="IPR036390">
    <property type="entry name" value="WH_DNA-bd_sf"/>
</dbReference>
<dbReference type="InterPro" id="IPR036388">
    <property type="entry name" value="WH-like_DNA-bd_sf"/>
</dbReference>
<dbReference type="SUPFAM" id="SSF46785">
    <property type="entry name" value="Winged helix' DNA-binding domain"/>
    <property type="match status" value="1"/>
</dbReference>
<evidence type="ECO:0000256" key="1">
    <source>
        <dbReference type="ARBA" id="ARBA00009437"/>
    </source>
</evidence>
<dbReference type="Proteomes" id="UP001596037">
    <property type="component" value="Unassembled WGS sequence"/>
</dbReference>
<protein>
    <submittedName>
        <fullName evidence="6">LysR family transcriptional regulator</fullName>
    </submittedName>
</protein>
<dbReference type="InterPro" id="IPR005119">
    <property type="entry name" value="LysR_subst-bd"/>
</dbReference>
<dbReference type="Pfam" id="PF00126">
    <property type="entry name" value="HTH_1"/>
    <property type="match status" value="1"/>
</dbReference>
<accession>A0ABW0N851</accession>
<comment type="caution">
    <text evidence="6">The sequence shown here is derived from an EMBL/GenBank/DDBJ whole genome shotgun (WGS) entry which is preliminary data.</text>
</comment>